<name>V9IER8_APICE</name>
<dbReference type="GO" id="GO:0006281">
    <property type="term" value="P:DNA repair"/>
    <property type="evidence" value="ECO:0007669"/>
    <property type="project" value="TreeGrafter"/>
</dbReference>
<feature type="domain" description="Topo IA-type catalytic" evidence="2">
    <location>
        <begin position="1"/>
        <end position="131"/>
    </location>
</feature>
<dbReference type="PANTHER" id="PTHR11390:SF21">
    <property type="entry name" value="DNA TOPOISOMERASE 3-ALPHA"/>
    <property type="match status" value="1"/>
</dbReference>
<organism evidence="3">
    <name type="scientific">Apis cerana</name>
    <name type="common">Indian honeybee</name>
    <dbReference type="NCBI Taxonomy" id="7461"/>
    <lineage>
        <taxon>Eukaryota</taxon>
        <taxon>Metazoa</taxon>
        <taxon>Ecdysozoa</taxon>
        <taxon>Arthropoda</taxon>
        <taxon>Hexapoda</taxon>
        <taxon>Insecta</taxon>
        <taxon>Pterygota</taxon>
        <taxon>Neoptera</taxon>
        <taxon>Endopterygota</taxon>
        <taxon>Hymenoptera</taxon>
        <taxon>Apocrita</taxon>
        <taxon>Aculeata</taxon>
        <taxon>Apoidea</taxon>
        <taxon>Anthophila</taxon>
        <taxon>Apidae</taxon>
        <taxon>Apis</taxon>
    </lineage>
</organism>
<protein>
    <recommendedName>
        <fullName evidence="1">DNA topoisomerase</fullName>
        <ecNumber evidence="1">5.6.2.1</ecNumber>
    </recommendedName>
</protein>
<reference evidence="3" key="1">
    <citation type="submission" date="2011-11" db="EMBL/GenBank/DDBJ databases">
        <title>Decoding the brain transcriptome of the Eastern honeybee (Apis cerana) based on pyrosequencing.</title>
        <authorList>
            <person name="Sun L."/>
            <person name="Zheng H."/>
            <person name="Wang Y."/>
            <person name="Xie X."/>
            <person name="Zhu Y."/>
            <person name="Gu W."/>
            <person name="Wang S."/>
        </authorList>
    </citation>
    <scope>NUCLEOTIDE SEQUENCE</scope>
    <source>
        <tissue evidence="3">Brain</tissue>
    </source>
</reference>
<dbReference type="EMBL" id="JR042354">
    <property type="protein sequence ID" value="AEY59603.1"/>
    <property type="molecule type" value="mRNA"/>
</dbReference>
<dbReference type="GO" id="GO:0006310">
    <property type="term" value="P:DNA recombination"/>
    <property type="evidence" value="ECO:0007669"/>
    <property type="project" value="TreeGrafter"/>
</dbReference>
<dbReference type="Pfam" id="PF01131">
    <property type="entry name" value="Topoisom_bac"/>
    <property type="match status" value="1"/>
</dbReference>
<dbReference type="PANTHER" id="PTHR11390">
    <property type="entry name" value="PROKARYOTIC DNA TOPOISOMERASE"/>
    <property type="match status" value="1"/>
</dbReference>
<proteinExistence type="evidence at transcript level"/>
<dbReference type="SUPFAM" id="SSF56712">
    <property type="entry name" value="Prokaryotic type I DNA topoisomerase"/>
    <property type="match status" value="1"/>
</dbReference>
<comment type="function">
    <text evidence="1">Introduces a single-strand break via transesterification at a target site in duplex DNA. Releases the supercoiling and torsional tension of DNA introduced during the DNA replication and transcription by transiently cleaving and rejoining one strand of the DNA duplex. The scissile phosphodiester is attacked by the catalytic tyrosine of the enzyme, resulting in the formation of a DNA-(5'-phosphotyrosyl)-enzyme intermediate and the expulsion of a 3'-OH DNA strand.</text>
</comment>
<sequence>MDIRDNISVEFKWARGKLFEKLPCEIFLDICLEQPNATVQKISSKPTNKWRPLPLDTIELEKQGSRKLNLNAKEIMRIAEKLYTQGLISYPRTETNIFPKELNLISLVNQQVNNPIWGNFAQQLLEKRSKS</sequence>
<comment type="similarity">
    <text evidence="1">Belongs to the type IA topoisomerase family.</text>
</comment>
<dbReference type="EC" id="5.6.2.1" evidence="1"/>
<dbReference type="GO" id="GO:0003677">
    <property type="term" value="F:DNA binding"/>
    <property type="evidence" value="ECO:0007669"/>
    <property type="project" value="UniProtKB-KW"/>
</dbReference>
<dbReference type="InterPro" id="IPR013497">
    <property type="entry name" value="Topo_IA_cen"/>
</dbReference>
<evidence type="ECO:0000256" key="1">
    <source>
        <dbReference type="RuleBase" id="RU362092"/>
    </source>
</evidence>
<keyword evidence="1" id="KW-0799">Topoisomerase</keyword>
<dbReference type="Gene3D" id="2.70.20.10">
    <property type="entry name" value="Topoisomerase I, domain 3"/>
    <property type="match status" value="1"/>
</dbReference>
<keyword evidence="1" id="KW-0238">DNA-binding</keyword>
<dbReference type="InterPro" id="IPR013825">
    <property type="entry name" value="Topo_IA_cen_sub2"/>
</dbReference>
<evidence type="ECO:0000259" key="2">
    <source>
        <dbReference type="PROSITE" id="PS52039"/>
    </source>
</evidence>
<dbReference type="GO" id="GO:0003917">
    <property type="term" value="F:DNA topoisomerase type I (single strand cut, ATP-independent) activity"/>
    <property type="evidence" value="ECO:0007669"/>
    <property type="project" value="UniProtKB-EC"/>
</dbReference>
<dbReference type="PROSITE" id="PS00396">
    <property type="entry name" value="TOPO_IA_1"/>
    <property type="match status" value="1"/>
</dbReference>
<dbReference type="PROSITE" id="PS52039">
    <property type="entry name" value="TOPO_IA_2"/>
    <property type="match status" value="1"/>
</dbReference>
<dbReference type="GO" id="GO:0006265">
    <property type="term" value="P:DNA topological change"/>
    <property type="evidence" value="ECO:0007669"/>
    <property type="project" value="InterPro"/>
</dbReference>
<dbReference type="AlphaFoldDB" id="V9IER8"/>
<dbReference type="GO" id="GO:0031422">
    <property type="term" value="C:RecQ family helicase-topoisomerase III complex"/>
    <property type="evidence" value="ECO:0007669"/>
    <property type="project" value="TreeGrafter"/>
</dbReference>
<accession>V9IER8</accession>
<dbReference type="InterPro" id="IPR023405">
    <property type="entry name" value="Topo_IA_core_domain"/>
</dbReference>
<dbReference type="InterPro" id="IPR000380">
    <property type="entry name" value="Topo_IA"/>
</dbReference>
<dbReference type="GO" id="GO:0005634">
    <property type="term" value="C:nucleus"/>
    <property type="evidence" value="ECO:0007669"/>
    <property type="project" value="TreeGrafter"/>
</dbReference>
<evidence type="ECO:0000313" key="3">
    <source>
        <dbReference type="EMBL" id="AEY59603.1"/>
    </source>
</evidence>
<dbReference type="InterPro" id="IPR023406">
    <property type="entry name" value="Topo_IA_AS"/>
</dbReference>
<keyword evidence="1 3" id="KW-0413">Isomerase</keyword>
<comment type="catalytic activity">
    <reaction evidence="1">
        <text>ATP-independent breakage of single-stranded DNA, followed by passage and rejoining.</text>
        <dbReference type="EC" id="5.6.2.1"/>
    </reaction>
</comment>
<gene>
    <name evidence="3" type="ORF">ACCB03561</name>
</gene>